<evidence type="ECO:0000256" key="1">
    <source>
        <dbReference type="SAM" id="MobiDB-lite"/>
    </source>
</evidence>
<feature type="compositionally biased region" description="Acidic residues" evidence="1">
    <location>
        <begin position="1116"/>
        <end position="1133"/>
    </location>
</feature>
<dbReference type="InterPro" id="IPR004843">
    <property type="entry name" value="Calcineurin-like_PHP"/>
</dbReference>
<organism evidence="5 6">
    <name type="scientific">Microbacterium aurantiacum</name>
    <dbReference type="NCBI Taxonomy" id="162393"/>
    <lineage>
        <taxon>Bacteria</taxon>
        <taxon>Bacillati</taxon>
        <taxon>Actinomycetota</taxon>
        <taxon>Actinomycetes</taxon>
        <taxon>Micrococcales</taxon>
        <taxon>Microbacteriaceae</taxon>
        <taxon>Microbacterium</taxon>
    </lineage>
</organism>
<comment type="caution">
    <text evidence="5">The sequence shown here is derived from an EMBL/GenBank/DDBJ whole genome shotgun (WGS) entry which is preliminary data.</text>
</comment>
<dbReference type="EMBL" id="LAVO01000001">
    <property type="protein sequence ID" value="KOS12319.1"/>
    <property type="molecule type" value="Genomic_DNA"/>
</dbReference>
<gene>
    <name evidence="5" type="ORF">XI38_00200</name>
</gene>
<dbReference type="GO" id="GO:0016787">
    <property type="term" value="F:hydrolase activity"/>
    <property type="evidence" value="ECO:0007669"/>
    <property type="project" value="InterPro"/>
</dbReference>
<feature type="transmembrane region" description="Helical" evidence="2">
    <location>
        <begin position="1192"/>
        <end position="1213"/>
    </location>
</feature>
<dbReference type="InterPro" id="IPR029052">
    <property type="entry name" value="Metallo-depent_PP-like"/>
</dbReference>
<dbReference type="AlphaFoldDB" id="A0A0M9VMI8"/>
<dbReference type="PANTHER" id="PTHR40446">
    <property type="entry name" value="N-ACETYLGLUCOSAMINE-1-PHOSPHODIESTER ALPHA-N-ACETYLGLUCOSAMINIDASE"/>
    <property type="match status" value="1"/>
</dbReference>
<dbReference type="PANTHER" id="PTHR40446:SF2">
    <property type="entry name" value="N-ACETYLGLUCOSAMINE-1-PHOSPHODIESTER ALPHA-N-ACETYLGLUCOSAMINIDASE"/>
    <property type="match status" value="1"/>
</dbReference>
<sequence length="1222" mass="124157">MGAGTLAPPPALAASVAADLDLSGGDSTFLTSSSQILAPGLELTDFRRLQPAGWVTGHVMRADLTTPTLSLDVLDAKSVTGGATLSDQIAGTGAVAAVNGDYFDMNNSTAPVGTNISPSQGVRTLAPDTRPAFTIADGLAAVQALTSAATVTIDGTTHDVTGVNSPTIGTGGIGWYTPAWGTHTLARPLGAPATVVTPMTKVTVADGVVTEVSTDPASVDGDAAIAEGTGVLIGREAGAATLAMLEVGDTVDVTVSASADVDLAVSGSQRLIIDGEQTDADQVEASRTAIGVNRDGTEITVVTIDGRAGDSRGMTLRELGDLMLDLNVHNAVNLDGGGSTMLAVREPGETDASIHNRPSDGSERVVANSLAFFSTAETGVVSDVRVAPALDVTDADAVFPGLQRTVSGTGVDDNLTGVAVAGSFSASTDAAVRVASSTEASAQLEGLTPGTATVSFTAEGKTASTQLRVLGELERIRPSATVVALSEPGQTATVRLTGLDADGFSAPIETGDVTVEHGADVTVEATGLDEFTVAPVVDSGSATVTFTAGGRSVDVAVTVGYRTIGIADFADAAEWTAGVARATGTLTPATGPEGQPALTMSYDFTTSTGTRGYYAIVPGEAATGGRVLEGQPQALTLWMHGDGSGAWPRLQLKTGVGTTINLDGPMVDWTGWRQARFTVPAGTAYPLTFQRVRMMETRPAASYQGEITIASLESVVAPDVDQPVATRVFDPVIVADGSVDDRAQRIAVMNDAQFVARNPDSDLVQATRETLREIVAAEPDYLVINGDLVDEASVADFELAARILEEEVGDRIPYVYVPGNHEIMGGAISNFIDAFGDPYRSVDLGGTRMITLNSAAGSFRASGLNQLRFLEERLDDAAADPTVTGVLVFSHHPVDDPLPTKASQLSDRTEAAQFVETLTGFRAETGKSAAMVNGHVGVFDATSYDGVSRILGGNAGKGPSGTPDAGGFTGWTMLGVNPGAGLVGSSPEVVADRIRWMQAETKPRVESVTLQAPSVMEVGETAAVSASLMQDGARVVPVTWPVSAEWGGEGVDVVGASGVDATARGLTSGLEAAAAGALRVNPATGEVTAVAPGEASLSVTVNGVTETVAVSVVGEEPGEPEEPGEGSGEEPGEGENPTPAPTPTPTPTDSASPAPAPGNGGTDVGDTGAGDAAGGLSSENPLAVTGADVDPALWAVALGLLLVAGGIGARLWYLRRPDRGTV</sequence>
<proteinExistence type="predicted"/>
<evidence type="ECO:0000259" key="3">
    <source>
        <dbReference type="Pfam" id="PF00149"/>
    </source>
</evidence>
<feature type="domain" description="Calcineurin-like phosphoesterase" evidence="3">
    <location>
        <begin position="745"/>
        <end position="914"/>
    </location>
</feature>
<name>A0A0M9VMI8_9MICO</name>
<protein>
    <recommendedName>
        <fullName evidence="7">Calcineurin-like phosphoesterase family protein</fullName>
    </recommendedName>
</protein>
<evidence type="ECO:0000313" key="5">
    <source>
        <dbReference type="EMBL" id="KOS12319.1"/>
    </source>
</evidence>
<keyword evidence="2" id="KW-0472">Membrane</keyword>
<feature type="domain" description="Phosphodiester glycosidase" evidence="4">
    <location>
        <begin position="216"/>
        <end position="373"/>
    </location>
</feature>
<feature type="compositionally biased region" description="Gly residues" evidence="1">
    <location>
        <begin position="1158"/>
        <end position="1173"/>
    </location>
</feature>
<keyword evidence="2" id="KW-0812">Transmembrane</keyword>
<dbReference type="PATRIC" id="fig|84292.3.peg.45"/>
<reference evidence="5" key="1">
    <citation type="submission" date="2015-04" db="EMBL/GenBank/DDBJ databases">
        <title>Complete genome sequence of Microbacterium chocolatum SIT 101, a bacterium enantioselectively hydrolyzing mesomeric diesters.</title>
        <authorList>
            <person name="Li X."/>
            <person name="Xu Y."/>
        </authorList>
    </citation>
    <scope>NUCLEOTIDE SEQUENCE [LARGE SCALE GENOMIC DNA]</scope>
    <source>
        <strain evidence="5">SIT 101</strain>
    </source>
</reference>
<accession>A0A0M9VMI8</accession>
<dbReference type="Pfam" id="PF09992">
    <property type="entry name" value="NAGPA"/>
    <property type="match status" value="1"/>
</dbReference>
<keyword evidence="2" id="KW-1133">Transmembrane helix</keyword>
<keyword evidence="6" id="KW-1185">Reference proteome</keyword>
<evidence type="ECO:0008006" key="7">
    <source>
        <dbReference type="Google" id="ProtNLM"/>
    </source>
</evidence>
<dbReference type="InterPro" id="IPR018711">
    <property type="entry name" value="NAGPA"/>
</dbReference>
<evidence type="ECO:0000313" key="6">
    <source>
        <dbReference type="Proteomes" id="UP000037737"/>
    </source>
</evidence>
<dbReference type="Gene3D" id="3.60.21.10">
    <property type="match status" value="1"/>
</dbReference>
<dbReference type="Pfam" id="PF00149">
    <property type="entry name" value="Metallophos"/>
    <property type="match status" value="1"/>
</dbReference>
<feature type="region of interest" description="Disordered" evidence="1">
    <location>
        <begin position="1112"/>
        <end position="1176"/>
    </location>
</feature>
<evidence type="ECO:0000259" key="4">
    <source>
        <dbReference type="Pfam" id="PF09992"/>
    </source>
</evidence>
<evidence type="ECO:0000256" key="2">
    <source>
        <dbReference type="SAM" id="Phobius"/>
    </source>
</evidence>
<dbReference type="Proteomes" id="UP000037737">
    <property type="component" value="Unassembled WGS sequence"/>
</dbReference>
<dbReference type="SUPFAM" id="SSF56300">
    <property type="entry name" value="Metallo-dependent phosphatases"/>
    <property type="match status" value="1"/>
</dbReference>